<dbReference type="InterPro" id="IPR020988">
    <property type="entry name" value="Pept_U32_collagenase"/>
</dbReference>
<name>A0ABV1GEP4_9FIRM</name>
<protein>
    <submittedName>
        <fullName evidence="2">U32 family peptidase</fullName>
    </submittedName>
</protein>
<dbReference type="Proteomes" id="UP001477672">
    <property type="component" value="Unassembled WGS sequence"/>
</dbReference>
<evidence type="ECO:0000313" key="2">
    <source>
        <dbReference type="EMBL" id="MEQ2520163.1"/>
    </source>
</evidence>
<organism evidence="2 3">
    <name type="scientific">Ruthenibacterium intestinale</name>
    <dbReference type="NCBI Taxonomy" id="3133163"/>
    <lineage>
        <taxon>Bacteria</taxon>
        <taxon>Bacillati</taxon>
        <taxon>Bacillota</taxon>
        <taxon>Clostridia</taxon>
        <taxon>Eubacteriales</taxon>
        <taxon>Oscillospiraceae</taxon>
        <taxon>Ruthenibacterium</taxon>
    </lineage>
</organism>
<dbReference type="PANTHER" id="PTHR30217">
    <property type="entry name" value="PEPTIDASE U32 FAMILY"/>
    <property type="match status" value="1"/>
</dbReference>
<reference evidence="2 3" key="1">
    <citation type="submission" date="2024-03" db="EMBL/GenBank/DDBJ databases">
        <title>Human intestinal bacterial collection.</title>
        <authorList>
            <person name="Pauvert C."/>
            <person name="Hitch T.C.A."/>
            <person name="Clavel T."/>
        </authorList>
    </citation>
    <scope>NUCLEOTIDE SEQUENCE [LARGE SCALE GENOMIC DNA]</scope>
    <source>
        <strain evidence="2 3">CLA-JM-H11</strain>
    </source>
</reference>
<keyword evidence="3" id="KW-1185">Reference proteome</keyword>
<accession>A0ABV1GEP4</accession>
<dbReference type="PANTHER" id="PTHR30217:SF10">
    <property type="entry name" value="23S RRNA 5-HYDROXYCYTIDINE C2501 SYNTHASE"/>
    <property type="match status" value="1"/>
</dbReference>
<dbReference type="RefSeq" id="WP_349215616.1">
    <property type="nucleotide sequence ID" value="NZ_JBBMFA010000082.1"/>
</dbReference>
<dbReference type="PROSITE" id="PS01276">
    <property type="entry name" value="PEPTIDASE_U32"/>
    <property type="match status" value="1"/>
</dbReference>
<dbReference type="SUPFAM" id="SSF51395">
    <property type="entry name" value="FMN-linked oxidoreductases"/>
    <property type="match status" value="1"/>
</dbReference>
<dbReference type="InterPro" id="IPR051454">
    <property type="entry name" value="RNA/ubiquinone_mod_enzymes"/>
</dbReference>
<dbReference type="InterPro" id="IPR001539">
    <property type="entry name" value="Peptidase_U32"/>
</dbReference>
<comment type="caution">
    <text evidence="2">The sequence shown here is derived from an EMBL/GenBank/DDBJ whole genome shotgun (WGS) entry which is preliminary data.</text>
</comment>
<evidence type="ECO:0000259" key="1">
    <source>
        <dbReference type="Pfam" id="PF12392"/>
    </source>
</evidence>
<dbReference type="Pfam" id="PF01136">
    <property type="entry name" value="Peptidase_U32"/>
    <property type="match status" value="1"/>
</dbReference>
<dbReference type="Pfam" id="PF12392">
    <property type="entry name" value="DUF3656"/>
    <property type="match status" value="1"/>
</dbReference>
<feature type="domain" description="Peptidase U32 collagenase" evidence="1">
    <location>
        <begin position="311"/>
        <end position="412"/>
    </location>
</feature>
<proteinExistence type="predicted"/>
<dbReference type="EMBL" id="JBBMFA010000082">
    <property type="protein sequence ID" value="MEQ2520163.1"/>
    <property type="molecule type" value="Genomic_DNA"/>
</dbReference>
<sequence length="682" mass="73697">MPFQRNNRPEILAPAGNADMLRAAVCAGADAVYLGLLHFNARRSAGNFSAAALCEAAAFCHARNVKVYVTLNTTLYPAELPGLEQAVRDVAAAGADALIVQDLAVAQLAKRVAPGLALHGSTQMSVHSLAGALQLRDMGFSRVILSRELTLEEIRHIAAECGIEVECFVHGALCMSVSGQCYMSAFLGGRSGNRGACAGPCRLPFSAGQPGACHLSLKDMSHIAHLPAMAQAGVASAKIEGRLRTPEYVAAAVNACVQARDGQAYDKELLQDVFSRSGFTDGYLIGRRDGQMFGVRTAEDAAAARQAIPRLRELFRRERSSVPVHLRLTLEEDGARLTVRDEDGHVVEKKGNTPPVPAQKDPAEAYRRALEKTGGKPFYAAEMELENAGAFVPAGEVNGLRRDALEQLLQMRQAPCPLPCTQEHVSVQPPRPADSRGLVLRLESTGQLPDALPEQVAWISVPLDQWQQVPEPLRAKTWLEIPRVLFGPAEERAARQLQACAEQGFAGCVAQNIAHFRLAQGMPVAGGFGLNVTNQLAARAYEALGAQALTLSPELTASEMARAGGDRPRMALAYGHMPLMLTRACPLHNVHTCAGCSRKGELEDRKGVRFPVRCSGPDGARTVYNPVPIYMGDKPGALPVEWEVLYFTTEEPERVRQVLDLFCSRRPFDGAFTRGLYFKGTQ</sequence>
<evidence type="ECO:0000313" key="3">
    <source>
        <dbReference type="Proteomes" id="UP001477672"/>
    </source>
</evidence>
<gene>
    <name evidence="2" type="ORF">WMO24_06935</name>
</gene>